<protein>
    <submittedName>
        <fullName evidence="11">RNA polymerase, sigma 54 subunit, RpoN/SigL</fullName>
    </submittedName>
</protein>
<dbReference type="PROSITE" id="PS50044">
    <property type="entry name" value="SIGMA54_3"/>
    <property type="match status" value="1"/>
</dbReference>
<dbReference type="Gene3D" id="1.10.10.1330">
    <property type="entry name" value="RNA polymerase sigma-54 factor, core-binding domain"/>
    <property type="match status" value="1"/>
</dbReference>
<evidence type="ECO:0000256" key="6">
    <source>
        <dbReference type="ARBA" id="ARBA00023082"/>
    </source>
</evidence>
<dbReference type="PRINTS" id="PR00045">
    <property type="entry name" value="SIGMA54FCT"/>
</dbReference>
<sequence>MAFLQNEQKQVQTQRLDPKVFLTQRLLQLNVQERLQSIENELLENPALELTEYLESAGDGGDRPYTADGEAARTDLKERADPFLSLQDSENSLASHQTPIELRDHLTNQLHLLPLSPKEQRVADYLIGNLDDNGLLTEPIQSIAHDLKVPLETVEKVLAKLQTLDPPGIAARSLQECLILQIQHLLPDTPPSTTAWETAQTAYRILKECFDDFVSHRHHRICRRLLLPRKTVQAAVDFITNRLTPYPAARFGTLWSRPFGEAVIRPDVIIHRTETGFQIEIAGYAPEHLRISPMWQEAFEKYQGVRVEAEEINHVREYVRRASLFIECLRNCHKILRAITRELILYQTAFIETGQVQFLRPLTRNTLAEKLGVHPSVVSRATFNKYVRLPNLEIHPFDIFFDYSLVVKTALQQIIAEEDPKAPFTDNELTVKLCAMGFDVARRTVVKYREQCRILPSHLRRRYN</sequence>
<feature type="domain" description="RNA polymerase sigma factor 54 core-binding" evidence="10">
    <location>
        <begin position="97"/>
        <end position="293"/>
    </location>
</feature>
<keyword evidence="6" id="KW-0731">Sigma factor</keyword>
<dbReference type="InterPro" id="IPR007634">
    <property type="entry name" value="RNA_pol_sigma_54_DNA-bd"/>
</dbReference>
<keyword evidence="4" id="KW-0548">Nucleotidyltransferase</keyword>
<evidence type="ECO:0000256" key="8">
    <source>
        <dbReference type="ARBA" id="ARBA00023163"/>
    </source>
</evidence>
<dbReference type="PATRIC" id="fig|1303518.3.peg.1014"/>
<keyword evidence="7" id="KW-0238">DNA-binding</keyword>
<dbReference type="Proteomes" id="UP000014227">
    <property type="component" value="Chromosome I"/>
</dbReference>
<dbReference type="Pfam" id="PF04963">
    <property type="entry name" value="Sigma54_CBD"/>
    <property type="match status" value="1"/>
</dbReference>
<evidence type="ECO:0000256" key="3">
    <source>
        <dbReference type="ARBA" id="ARBA00022679"/>
    </source>
</evidence>
<proteinExistence type="inferred from homology"/>
<reference evidence="12" key="1">
    <citation type="submission" date="2013-03" db="EMBL/GenBank/DDBJ databases">
        <title>Genome sequence of Chthonomonas calidirosea, the first sequenced genome from the Armatimonadetes phylum (formally candidate division OP10).</title>
        <authorList>
            <person name="Lee K.C.Y."/>
            <person name="Morgan X.C."/>
            <person name="Dunfield P.F."/>
            <person name="Tamas I."/>
            <person name="Houghton K.M."/>
            <person name="Vyssotski M."/>
            <person name="Ryan J.L.J."/>
            <person name="Lagutin K."/>
            <person name="McDonald I.R."/>
            <person name="Stott M.B."/>
        </authorList>
    </citation>
    <scope>NUCLEOTIDE SEQUENCE [LARGE SCALE GENOMIC DNA]</scope>
    <source>
        <strain evidence="12">DSM 23976 / ICMP 18418 / T49</strain>
    </source>
</reference>
<evidence type="ECO:0000256" key="1">
    <source>
        <dbReference type="ARBA" id="ARBA00008798"/>
    </source>
</evidence>
<dbReference type="Pfam" id="PF04552">
    <property type="entry name" value="Sigma54_DBD"/>
    <property type="match status" value="1"/>
</dbReference>
<dbReference type="FunCoup" id="S0EU72">
    <property type="interactions" value="190"/>
</dbReference>
<dbReference type="RefSeq" id="WP_016482374.1">
    <property type="nucleotide sequence ID" value="NC_021487.1"/>
</dbReference>
<dbReference type="AlphaFoldDB" id="S0EU72"/>
<keyword evidence="5" id="KW-0805">Transcription regulation</keyword>
<dbReference type="GO" id="GO:0016779">
    <property type="term" value="F:nucleotidyltransferase activity"/>
    <property type="evidence" value="ECO:0007669"/>
    <property type="project" value="UniProtKB-KW"/>
</dbReference>
<evidence type="ECO:0000256" key="7">
    <source>
        <dbReference type="ARBA" id="ARBA00023125"/>
    </source>
</evidence>
<dbReference type="GO" id="GO:0016987">
    <property type="term" value="F:sigma factor activity"/>
    <property type="evidence" value="ECO:0007669"/>
    <property type="project" value="UniProtKB-KW"/>
</dbReference>
<keyword evidence="8" id="KW-0804">Transcription</keyword>
<dbReference type="STRING" id="454171.CP488_00154"/>
<dbReference type="PANTHER" id="PTHR32248">
    <property type="entry name" value="RNA POLYMERASE SIGMA-54 FACTOR"/>
    <property type="match status" value="1"/>
</dbReference>
<dbReference type="GO" id="GO:0000428">
    <property type="term" value="C:DNA-directed RNA polymerase complex"/>
    <property type="evidence" value="ECO:0007669"/>
    <property type="project" value="UniProtKB-KW"/>
</dbReference>
<dbReference type="Gene3D" id="1.10.10.60">
    <property type="entry name" value="Homeodomain-like"/>
    <property type="match status" value="1"/>
</dbReference>
<dbReference type="InterPro" id="IPR007046">
    <property type="entry name" value="RNA_pol_sigma_54_core-bd"/>
</dbReference>
<evidence type="ECO:0000313" key="11">
    <source>
        <dbReference type="EMBL" id="CCW34824.1"/>
    </source>
</evidence>
<dbReference type="PIRSF" id="PIRSF000774">
    <property type="entry name" value="RpoN"/>
    <property type="match status" value="1"/>
</dbReference>
<dbReference type="PANTHER" id="PTHR32248:SF4">
    <property type="entry name" value="RNA POLYMERASE SIGMA-54 FACTOR"/>
    <property type="match status" value="1"/>
</dbReference>
<gene>
    <name evidence="11" type="ORF">CCALI_01002</name>
</gene>
<evidence type="ECO:0000259" key="9">
    <source>
        <dbReference type="Pfam" id="PF04552"/>
    </source>
</evidence>
<evidence type="ECO:0000313" key="12">
    <source>
        <dbReference type="Proteomes" id="UP000014227"/>
    </source>
</evidence>
<dbReference type="InterPro" id="IPR038709">
    <property type="entry name" value="RpoN_core-bd_sf"/>
</dbReference>
<evidence type="ECO:0000256" key="5">
    <source>
        <dbReference type="ARBA" id="ARBA00023015"/>
    </source>
</evidence>
<dbReference type="KEGG" id="ccz:CCALI_01002"/>
<organism evidence="11 12">
    <name type="scientific">Chthonomonas calidirosea (strain DSM 23976 / ICMP 18418 / T49)</name>
    <dbReference type="NCBI Taxonomy" id="1303518"/>
    <lineage>
        <taxon>Bacteria</taxon>
        <taxon>Bacillati</taxon>
        <taxon>Armatimonadota</taxon>
        <taxon>Chthonomonadia</taxon>
        <taxon>Chthonomonadales</taxon>
        <taxon>Chthonomonadaceae</taxon>
        <taxon>Chthonomonas</taxon>
    </lineage>
</organism>
<accession>S0EU72</accession>
<evidence type="ECO:0000256" key="4">
    <source>
        <dbReference type="ARBA" id="ARBA00022695"/>
    </source>
</evidence>
<dbReference type="GO" id="GO:0001216">
    <property type="term" value="F:DNA-binding transcription activator activity"/>
    <property type="evidence" value="ECO:0007669"/>
    <property type="project" value="InterPro"/>
</dbReference>
<dbReference type="EMBL" id="HF951689">
    <property type="protein sequence ID" value="CCW34824.1"/>
    <property type="molecule type" value="Genomic_DNA"/>
</dbReference>
<evidence type="ECO:0000259" key="10">
    <source>
        <dbReference type="Pfam" id="PF04963"/>
    </source>
</evidence>
<dbReference type="InterPro" id="IPR000394">
    <property type="entry name" value="RNA_pol_sigma_54"/>
</dbReference>
<dbReference type="InParanoid" id="S0EU72"/>
<keyword evidence="3" id="KW-0808">Transferase</keyword>
<feature type="domain" description="RNA polymerase sigma factor 54 DNA-binding" evidence="9">
    <location>
        <begin position="315"/>
        <end position="462"/>
    </location>
</feature>
<dbReference type="eggNOG" id="COG1508">
    <property type="taxonomic scope" value="Bacteria"/>
</dbReference>
<dbReference type="HOGENOM" id="CLU_020569_1_1_0"/>
<dbReference type="GO" id="GO:0006352">
    <property type="term" value="P:DNA-templated transcription initiation"/>
    <property type="evidence" value="ECO:0007669"/>
    <property type="project" value="InterPro"/>
</dbReference>
<dbReference type="OrthoDB" id="9814402at2"/>
<comment type="similarity">
    <text evidence="1">Belongs to the sigma-54 factor family.</text>
</comment>
<dbReference type="GO" id="GO:0003677">
    <property type="term" value="F:DNA binding"/>
    <property type="evidence" value="ECO:0007669"/>
    <property type="project" value="UniProtKB-KW"/>
</dbReference>
<keyword evidence="2" id="KW-0240">DNA-directed RNA polymerase</keyword>
<evidence type="ECO:0000256" key="2">
    <source>
        <dbReference type="ARBA" id="ARBA00022478"/>
    </source>
</evidence>
<name>S0EU72_CHTCT</name>
<keyword evidence="12" id="KW-1185">Reference proteome</keyword>